<dbReference type="AlphaFoldDB" id="A0A3S0BXP5"/>
<evidence type="ECO:0000259" key="1">
    <source>
        <dbReference type="PROSITE" id="PS51704"/>
    </source>
</evidence>
<dbReference type="InterPro" id="IPR030395">
    <property type="entry name" value="GP_PDE_dom"/>
</dbReference>
<proteinExistence type="predicted"/>
<feature type="domain" description="GP-PDE" evidence="1">
    <location>
        <begin position="5"/>
        <end position="245"/>
    </location>
</feature>
<gene>
    <name evidence="2" type="ORF">EJQ19_05075</name>
</gene>
<dbReference type="EMBL" id="RXHU01000015">
    <property type="protein sequence ID" value="RTE10647.1"/>
    <property type="molecule type" value="Genomic_DNA"/>
</dbReference>
<dbReference type="CDD" id="cd08556">
    <property type="entry name" value="GDPD"/>
    <property type="match status" value="1"/>
</dbReference>
<dbReference type="OrthoDB" id="384721at2"/>
<comment type="caution">
    <text evidence="2">The sequence shown here is derived from an EMBL/GenBank/DDBJ whole genome shotgun (WGS) entry which is preliminary data.</text>
</comment>
<dbReference type="SUPFAM" id="SSF51695">
    <property type="entry name" value="PLC-like phosphodiesterases"/>
    <property type="match status" value="1"/>
</dbReference>
<evidence type="ECO:0000313" key="3">
    <source>
        <dbReference type="Proteomes" id="UP000276128"/>
    </source>
</evidence>
<dbReference type="PANTHER" id="PTHR46211">
    <property type="entry name" value="GLYCEROPHOSPHORYL DIESTER PHOSPHODIESTERASE"/>
    <property type="match status" value="1"/>
</dbReference>
<accession>A0A3S0BXP5</accession>
<dbReference type="GO" id="GO:0006629">
    <property type="term" value="P:lipid metabolic process"/>
    <property type="evidence" value="ECO:0007669"/>
    <property type="project" value="InterPro"/>
</dbReference>
<keyword evidence="3" id="KW-1185">Reference proteome</keyword>
<protein>
    <submittedName>
        <fullName evidence="2">Glycerophosphodiester phosphodiesterase</fullName>
    </submittedName>
</protein>
<reference evidence="2 3" key="1">
    <citation type="submission" date="2018-12" db="EMBL/GenBank/DDBJ databases">
        <title>Bacillus ochoae sp. nov., Paenibacillus whitsoniae sp. nov., Paenibacillus spiritus sp. nov. Isolated from the Mars Exploration Rover during spacecraft assembly.</title>
        <authorList>
            <person name="Seuylemezian A."/>
            <person name="Vaishampayan P."/>
        </authorList>
    </citation>
    <scope>NUCLEOTIDE SEQUENCE [LARGE SCALE GENOMIC DNA]</scope>
    <source>
        <strain evidence="2 3">MER 54</strain>
    </source>
</reference>
<dbReference type="Gene3D" id="3.20.20.190">
    <property type="entry name" value="Phosphatidylinositol (PI) phosphodiesterase"/>
    <property type="match status" value="1"/>
</dbReference>
<dbReference type="PANTHER" id="PTHR46211:SF1">
    <property type="entry name" value="GLYCEROPHOSPHODIESTER PHOSPHODIESTERASE, CYTOPLASMIC"/>
    <property type="match status" value="1"/>
</dbReference>
<dbReference type="InterPro" id="IPR017946">
    <property type="entry name" value="PLC-like_Pdiesterase_TIM-brl"/>
</dbReference>
<dbReference type="PROSITE" id="PS51704">
    <property type="entry name" value="GP_PDE"/>
    <property type="match status" value="1"/>
</dbReference>
<dbReference type="Proteomes" id="UP000276128">
    <property type="component" value="Unassembled WGS sequence"/>
</dbReference>
<dbReference type="Pfam" id="PF03009">
    <property type="entry name" value="GDPD"/>
    <property type="match status" value="1"/>
</dbReference>
<dbReference type="RefSeq" id="WP_126140110.1">
    <property type="nucleotide sequence ID" value="NZ_RXHU01000015.1"/>
</dbReference>
<dbReference type="GO" id="GO:0008081">
    <property type="term" value="F:phosphoric diester hydrolase activity"/>
    <property type="evidence" value="ECO:0007669"/>
    <property type="project" value="InterPro"/>
</dbReference>
<name>A0A3S0BXP5_9BACL</name>
<organism evidence="2 3">
    <name type="scientific">Paenibacillus whitsoniae</name>
    <dbReference type="NCBI Taxonomy" id="2496558"/>
    <lineage>
        <taxon>Bacteria</taxon>
        <taxon>Bacillati</taxon>
        <taxon>Bacillota</taxon>
        <taxon>Bacilli</taxon>
        <taxon>Bacillales</taxon>
        <taxon>Paenibacillaceae</taxon>
        <taxon>Paenibacillus</taxon>
    </lineage>
</organism>
<evidence type="ECO:0000313" key="2">
    <source>
        <dbReference type="EMBL" id="RTE10647.1"/>
    </source>
</evidence>
<sequence>MKPFPLITAHTGCMGTPANSRLSIETAFRSGADIVEDDIRVTADGVLVLAHDDRVAAVEGTAYSIAQTRYADIETSVFKAPDGKSNEAMRLLPLASVLPLLQASGARMNLDLKSDACIEPVSRMVDEHDLYDKVLLSGCEASRARLVQRSNPRLRKLLNVDPALFQANAYGDAAHWSCEDARSANCFGINVNYRLVQPDLLEIAAQHQLDVYVWTVDEQEAMKPFVEMGVQSITSRNVQALIALKQLKMGDHLNDSGGV</sequence>